<dbReference type="PATRIC" id="fig|1653479.3.peg.4664"/>
<proteinExistence type="predicted"/>
<dbReference type="InterPro" id="IPR023393">
    <property type="entry name" value="START-like_dom_sf"/>
</dbReference>
<dbReference type="Proteomes" id="UP000076038">
    <property type="component" value="Chromosome"/>
</dbReference>
<dbReference type="RefSeq" id="WP_053068729.1">
    <property type="nucleotide sequence ID" value="NZ_CP015220.1"/>
</dbReference>
<gene>
    <name evidence="1" type="ORF">A3Q41_04610</name>
</gene>
<dbReference type="CDD" id="cd07820">
    <property type="entry name" value="SRPBCC_3"/>
    <property type="match status" value="1"/>
</dbReference>
<sequence length="157" mass="17783">MAFTIRLNTSIAANPADVFGLESDAVVHAESQGAYGESVRVDSKRSALRLGDEIDIRSRHLGVWFTLTSRITEYEPVRYFVDEQVTGPFASMRHEHFFLARRGHTQMVDIMSVEFRGGRLGAAVLDIPGKLYLRRVLCVRNAYIKKRAEAVRETRDP</sequence>
<keyword evidence="2" id="KW-1185">Reference proteome</keyword>
<name>A0A143QSF5_RHOFA</name>
<protein>
    <recommendedName>
        <fullName evidence="3">Cyclase</fullName>
    </recommendedName>
</protein>
<accession>A0A143QSF5</accession>
<organism evidence="1 2">
    <name type="scientific">Rhodococcoides fascians</name>
    <name type="common">Rhodococcus fascians</name>
    <dbReference type="NCBI Taxonomy" id="1828"/>
    <lineage>
        <taxon>Bacteria</taxon>
        <taxon>Bacillati</taxon>
        <taxon>Actinomycetota</taxon>
        <taxon>Actinomycetes</taxon>
        <taxon>Mycobacteriales</taxon>
        <taxon>Nocardiaceae</taxon>
        <taxon>Rhodococcoides</taxon>
    </lineage>
</organism>
<dbReference type="AlphaFoldDB" id="A0A143QSF5"/>
<dbReference type="EMBL" id="CP015220">
    <property type="protein sequence ID" value="AMY25879.1"/>
    <property type="molecule type" value="Genomic_DNA"/>
</dbReference>
<evidence type="ECO:0000313" key="1">
    <source>
        <dbReference type="EMBL" id="AMY25879.1"/>
    </source>
</evidence>
<evidence type="ECO:0008006" key="3">
    <source>
        <dbReference type="Google" id="ProtNLM"/>
    </source>
</evidence>
<reference evidence="1 2" key="1">
    <citation type="journal article" date="2016" name="Genome Announc.">
        <title>Complete Genome and Plasmid Sequences for Rhodococcus fascians D188 and Draft Sequences for Rhodococcus Isolates PBTS 1 and PBTS 2.</title>
        <authorList>
            <person name="Stamler R.A."/>
            <person name="Vereecke D."/>
            <person name="Zhang Y."/>
            <person name="Schilkey F."/>
            <person name="Devitt N."/>
            <person name="Randall J.J."/>
        </authorList>
    </citation>
    <scope>NUCLEOTIDE SEQUENCE [LARGE SCALE GENOMIC DNA]</scope>
    <source>
        <strain evidence="1 2">PBTS2</strain>
    </source>
</reference>
<dbReference type="SUPFAM" id="SSF55961">
    <property type="entry name" value="Bet v1-like"/>
    <property type="match status" value="1"/>
</dbReference>
<dbReference type="OrthoDB" id="9801773at2"/>
<evidence type="ECO:0000313" key="2">
    <source>
        <dbReference type="Proteomes" id="UP000076038"/>
    </source>
</evidence>
<dbReference type="KEGG" id="rhs:A3Q41_04610"/>
<reference evidence="2" key="2">
    <citation type="submission" date="2016-04" db="EMBL/GenBank/DDBJ databases">
        <title>Complete Genome and Plasmid Sequences for Rhodococcus fascians D188 and Draft Sequences for Rhodococcus spp. Isolates PBTS 1 and PBTS 2.</title>
        <authorList>
            <person name="Stamer R."/>
            <person name="Vereecke D."/>
            <person name="Zhang Y."/>
            <person name="Schilkey F."/>
            <person name="Devitt N."/>
            <person name="Randall J."/>
        </authorList>
    </citation>
    <scope>NUCLEOTIDE SEQUENCE [LARGE SCALE GENOMIC DNA]</scope>
    <source>
        <strain evidence="2">PBTS2</strain>
    </source>
</reference>
<dbReference type="Gene3D" id="3.30.530.20">
    <property type="match status" value="1"/>
</dbReference>